<evidence type="ECO:0000313" key="2">
    <source>
        <dbReference type="Proteomes" id="UP000724584"/>
    </source>
</evidence>
<evidence type="ECO:0000313" key="1">
    <source>
        <dbReference type="EMBL" id="KAH6632031.1"/>
    </source>
</evidence>
<proteinExistence type="predicted"/>
<reference evidence="1 2" key="1">
    <citation type="journal article" date="2021" name="Nat. Commun.">
        <title>Genetic determinants of endophytism in the Arabidopsis root mycobiome.</title>
        <authorList>
            <person name="Mesny F."/>
            <person name="Miyauchi S."/>
            <person name="Thiergart T."/>
            <person name="Pickel B."/>
            <person name="Atanasova L."/>
            <person name="Karlsson M."/>
            <person name="Huettel B."/>
            <person name="Barry K.W."/>
            <person name="Haridas S."/>
            <person name="Chen C."/>
            <person name="Bauer D."/>
            <person name="Andreopoulos W."/>
            <person name="Pangilinan J."/>
            <person name="LaButti K."/>
            <person name="Riley R."/>
            <person name="Lipzen A."/>
            <person name="Clum A."/>
            <person name="Drula E."/>
            <person name="Henrissat B."/>
            <person name="Kohler A."/>
            <person name="Grigoriev I.V."/>
            <person name="Martin F.M."/>
            <person name="Hacquard S."/>
        </authorList>
    </citation>
    <scope>NUCLEOTIDE SEQUENCE [LARGE SCALE GENOMIC DNA]</scope>
    <source>
        <strain evidence="1 2">MPI-SDFR-AT-0079</strain>
    </source>
</reference>
<gene>
    <name evidence="1" type="ORF">F5144DRAFT_572865</name>
</gene>
<comment type="caution">
    <text evidence="1">The sequence shown here is derived from an EMBL/GenBank/DDBJ whole genome shotgun (WGS) entry which is preliminary data.</text>
</comment>
<accession>A0ACB7PB12</accession>
<organism evidence="1 2">
    <name type="scientific">Chaetomium tenue</name>
    <dbReference type="NCBI Taxonomy" id="1854479"/>
    <lineage>
        <taxon>Eukaryota</taxon>
        <taxon>Fungi</taxon>
        <taxon>Dikarya</taxon>
        <taxon>Ascomycota</taxon>
        <taxon>Pezizomycotina</taxon>
        <taxon>Sordariomycetes</taxon>
        <taxon>Sordariomycetidae</taxon>
        <taxon>Sordariales</taxon>
        <taxon>Chaetomiaceae</taxon>
        <taxon>Chaetomium</taxon>
    </lineage>
</organism>
<dbReference type="EMBL" id="JAGIZQ010000004">
    <property type="protein sequence ID" value="KAH6632031.1"/>
    <property type="molecule type" value="Genomic_DNA"/>
</dbReference>
<protein>
    <submittedName>
        <fullName evidence="1">Uncharacterized protein</fullName>
    </submittedName>
</protein>
<keyword evidence="2" id="KW-1185">Reference proteome</keyword>
<dbReference type="Proteomes" id="UP000724584">
    <property type="component" value="Unassembled WGS sequence"/>
</dbReference>
<name>A0ACB7PB12_9PEZI</name>
<sequence>MDPPGTRKQDQQRAGAMGFPSPTQDYATIKPKFVDDCTRMNFAIQQSIPEAVRRVVRDHWEKCLLGSEFHQAFVLNAAIHHALPSITQRAVRDFGGKMVAESKDEIIAHFTTEALDEVATLIIEKASDSFLDKCLAKRLRTIEAKPLINALAAAERLGYEPGDIIQDEQHERVIPQEAYPGATATANGRPAPASQPSPAYPEAGRNQLQCMKCFRTFMHTSAFDHHARYNVCSQIPPTSNGFNYSCPHCGQGFMDADEVQGHLDHKVCGNFGQPRRISRGQQPRPAATVPLSPPVVTPSTSQTPLSNDVSRTHQQSTPAHPSMARPAAATPGSAASANAIGPYSHLTEHQMQLMNEELKAAEEKYQPRFAEANQIADENARRARVEGLRNSFGTKQSMIRKKYGVRLRERRTKAEIFAERERLGLKKAEKEKEREKARGPAGTQTQNASPLAHPDFASRAAASSGWTAANTPRTSSWEGPSAKRQRTDEDGGYQTPYKSLADETPTRKTLSASLLGGGSAGSSAVAATQDPTAPQRSQPAAVYEEAGARAEIHEPFKARNSSRAPDASGAASESTTPDGSEPGANEQGPSRSFHVPAGNEPVVIDDDSSSDDDGDEDIPSTLPTHVRKSLASGSTSLLQTP</sequence>